<gene>
    <name evidence="9" type="ORF">NEOLI_003558</name>
</gene>
<dbReference type="Pfam" id="PF16854">
    <property type="entry name" value="VPS53_C"/>
    <property type="match status" value="1"/>
</dbReference>
<dbReference type="GO" id="GO:0000938">
    <property type="term" value="C:GARP complex"/>
    <property type="evidence" value="ECO:0007669"/>
    <property type="project" value="InterPro"/>
</dbReference>
<organism evidence="9 10">
    <name type="scientific">Neolecta irregularis (strain DAH-3)</name>
    <dbReference type="NCBI Taxonomy" id="1198029"/>
    <lineage>
        <taxon>Eukaryota</taxon>
        <taxon>Fungi</taxon>
        <taxon>Dikarya</taxon>
        <taxon>Ascomycota</taxon>
        <taxon>Taphrinomycotina</taxon>
        <taxon>Neolectales</taxon>
        <taxon>Neolectaceae</taxon>
        <taxon>Neolecta</taxon>
    </lineage>
</organism>
<keyword evidence="5" id="KW-0333">Golgi apparatus</keyword>
<comment type="subcellular location">
    <subcellularLocation>
        <location evidence="2">Endosome membrane</location>
        <topology evidence="2">Peripheral membrane protein</topology>
    </subcellularLocation>
    <subcellularLocation>
        <location evidence="1">Golgi apparatus</location>
        <location evidence="1">trans-Golgi network membrane</location>
        <topology evidence="1">Peripheral membrane protein</topology>
    </subcellularLocation>
</comment>
<dbReference type="EMBL" id="LXFE01000943">
    <property type="protein sequence ID" value="OLL24178.1"/>
    <property type="molecule type" value="Genomic_DNA"/>
</dbReference>
<evidence type="ECO:0000256" key="5">
    <source>
        <dbReference type="ARBA" id="ARBA00023034"/>
    </source>
</evidence>
<dbReference type="PANTHER" id="PTHR12820:SF0">
    <property type="entry name" value="VACUOLAR PROTEIN SORTING-ASSOCIATED PROTEIN 53 HOMOLOG"/>
    <property type="match status" value="1"/>
</dbReference>
<dbReference type="Gene3D" id="1.10.357.110">
    <property type="entry name" value="Vacuolar protein sorting-associated protein 53, C-terminus"/>
    <property type="match status" value="1"/>
</dbReference>
<evidence type="ECO:0000313" key="9">
    <source>
        <dbReference type="EMBL" id="OLL24178.1"/>
    </source>
</evidence>
<evidence type="ECO:0000256" key="1">
    <source>
        <dbReference type="ARBA" id="ARBA00004150"/>
    </source>
</evidence>
<evidence type="ECO:0000256" key="4">
    <source>
        <dbReference type="ARBA" id="ARBA00022753"/>
    </source>
</evidence>
<dbReference type="GO" id="GO:0005829">
    <property type="term" value="C:cytosol"/>
    <property type="evidence" value="ECO:0007669"/>
    <property type="project" value="GOC"/>
</dbReference>
<proteinExistence type="inferred from homology"/>
<dbReference type="PANTHER" id="PTHR12820">
    <property type="entry name" value="VACUOLAR SORTING PROTEIN 53"/>
    <property type="match status" value="1"/>
</dbReference>
<dbReference type="GO" id="GO:0042147">
    <property type="term" value="P:retrograde transport, endosome to Golgi"/>
    <property type="evidence" value="ECO:0007669"/>
    <property type="project" value="InterPro"/>
</dbReference>
<sequence>MQQNDNYSLDASEYDPISHINALFPSSQALTNIPLIQSEIRRHQDALQSQIADFAKDQQISDQDLESRSASITSDLEALLAKLAMVRTRSKAAEDVVAGLTGGIKRLDHGKKNLISSMNTLKRLQMLTTAYEQLLVHNKTRQFKETAHLLQVVMQLMSHFKSFRGIDQIATLSRQISDLQRDLMDQISDEFAKALSRSEFEGNGKATLAESCRVIDVLGDSARDRIITWYCNTQLKEYRSIFRGSDEAGSLDNISRRYAWLKRLLKTYDDVHAEIFPPHWAVSEALCRSFCESTRLDLTEALSGSMTTLNVELLLNSLRQTLEFEMYLEKKIGNDIRISIDTNSSFQAPDRVPIFGKPISVAFEPHLSLYIDAQEQSLSKMMLSFRTVSSADDEDQNVLSSSADLFIFYRQTFSQCAKLSTSTPLINLARLFAKYLQEYSDKILLQQLSGAVVSIPDACKVLNTADYCNVTASQLAEHFESRVDDPAQIDFQKEIESFMAVVGSAIRVLVKKIISAAEMPVREMANTDWSDLQNTGDQSRYIVDLSVLLQSHVEQILPRITKERYVRTFCDKLVEGFIATYINNIVKCKPISEIGAEQMLVDVYALKKTLLELPNLGLRISGPAPPLYVKFVNKNVLKVESLLKVILTTSYPAEGLVQSYFIHVGDYSLSNFQKILELKANKSMAVPKKDHSVLISAFESLRHTHTNLIESSSLLTPISITAPITLKDNSRFDHLITQSFLGDRLPTRSASESGAKLNENLRRLFRMDTSLATKLKEGE</sequence>
<evidence type="ECO:0000259" key="8">
    <source>
        <dbReference type="Pfam" id="PF16854"/>
    </source>
</evidence>
<dbReference type="AlphaFoldDB" id="A0A1U7LNH2"/>
<comment type="similarity">
    <text evidence="3">Belongs to the VPS53 family.</text>
</comment>
<dbReference type="STRING" id="1198029.A0A1U7LNH2"/>
<keyword evidence="10" id="KW-1185">Reference proteome</keyword>
<evidence type="ECO:0000259" key="7">
    <source>
        <dbReference type="Pfam" id="PF04100"/>
    </source>
</evidence>
<dbReference type="OrthoDB" id="10261632at2759"/>
<keyword evidence="6" id="KW-0472">Membrane</keyword>
<dbReference type="InterPro" id="IPR039766">
    <property type="entry name" value="Vps53"/>
</dbReference>
<dbReference type="OMA" id="YKFAEAK"/>
<evidence type="ECO:0000256" key="2">
    <source>
        <dbReference type="ARBA" id="ARBA00004481"/>
    </source>
</evidence>
<reference evidence="9 10" key="1">
    <citation type="submission" date="2016-04" db="EMBL/GenBank/DDBJ databases">
        <title>Evolutionary innovation and constraint leading to complex multicellularity in the Ascomycota.</title>
        <authorList>
            <person name="Cisse O."/>
            <person name="Nguyen A."/>
            <person name="Hewitt D.A."/>
            <person name="Jedd G."/>
            <person name="Stajich J.E."/>
        </authorList>
    </citation>
    <scope>NUCLEOTIDE SEQUENCE [LARGE SCALE GENOMIC DNA]</scope>
    <source>
        <strain evidence="9 10">DAH-3</strain>
    </source>
</reference>
<dbReference type="GO" id="GO:0010008">
    <property type="term" value="C:endosome membrane"/>
    <property type="evidence" value="ECO:0007669"/>
    <property type="project" value="UniProtKB-SubCell"/>
</dbReference>
<accession>A0A1U7LNH2</accession>
<protein>
    <submittedName>
        <fullName evidence="9">Vacuolar protein sorting-associated protein 53</fullName>
    </submittedName>
</protein>
<feature type="domain" description="Vps53 N-terminal" evidence="7">
    <location>
        <begin position="13"/>
        <end position="385"/>
    </location>
</feature>
<feature type="domain" description="Vps53 C-terminal" evidence="8">
    <location>
        <begin position="597"/>
        <end position="680"/>
    </location>
</feature>
<dbReference type="InterPro" id="IPR031745">
    <property type="entry name" value="Vps53_C"/>
</dbReference>
<evidence type="ECO:0000256" key="6">
    <source>
        <dbReference type="ARBA" id="ARBA00023136"/>
    </source>
</evidence>
<evidence type="ECO:0000256" key="3">
    <source>
        <dbReference type="ARBA" id="ARBA00008628"/>
    </source>
</evidence>
<name>A0A1U7LNH2_NEOID</name>
<dbReference type="InterPro" id="IPR007234">
    <property type="entry name" value="Vps53_N"/>
</dbReference>
<dbReference type="Pfam" id="PF04100">
    <property type="entry name" value="Vps53_N"/>
    <property type="match status" value="1"/>
</dbReference>
<keyword evidence="4" id="KW-0967">Endosome</keyword>
<evidence type="ECO:0000313" key="10">
    <source>
        <dbReference type="Proteomes" id="UP000186594"/>
    </source>
</evidence>
<comment type="caution">
    <text evidence="9">The sequence shown here is derived from an EMBL/GenBank/DDBJ whole genome shotgun (WGS) entry which is preliminary data.</text>
</comment>
<dbReference type="Proteomes" id="UP000186594">
    <property type="component" value="Unassembled WGS sequence"/>
</dbReference>
<dbReference type="InterPro" id="IPR038260">
    <property type="entry name" value="Vps53_C_sf"/>
</dbReference>